<sequence length="336" mass="37558">MAVATRTGSRHGELGLTDERMLEMYYYMLLTRRLDERLWLLQRSGKIPFVISAQGQEGAQVGAAFALEKGVDWVVPYYRDLGTVLVMGMTPREVFLHAFAREGDPSSGGRQMAHHWSHRRWNIVSGSSPVATQVPHAVGIALGARMQGKNIVVLTALGEGSSNQGDFHEALNFAGVHKLPVIVHVQNNEYAISVPLRKQLACQNVADRAAGYGMPGVVVDGTDVLEVYRVFREAVARARRGEGPTLIESKNVRLTAHSSDDDDKTYRPREELEAARRRDPLATTRQYLYEAGLLDEAREKELEDRVRREIDEAAAWAEAQPHPSVESMFRHVYKEA</sequence>
<feature type="domain" description="Dehydrogenase E1 component" evidence="6">
    <location>
        <begin position="27"/>
        <end position="325"/>
    </location>
</feature>
<dbReference type="Pfam" id="PF00676">
    <property type="entry name" value="E1_dh"/>
    <property type="match status" value="1"/>
</dbReference>
<name>A0AA35CM45_9FIRM</name>
<feature type="compositionally biased region" description="Basic and acidic residues" evidence="5">
    <location>
        <begin position="264"/>
        <end position="277"/>
    </location>
</feature>
<keyword evidence="8" id="KW-1185">Reference proteome</keyword>
<evidence type="ECO:0000313" key="7">
    <source>
        <dbReference type="EMBL" id="BDG60923.1"/>
    </source>
</evidence>
<evidence type="ECO:0000256" key="4">
    <source>
        <dbReference type="RuleBase" id="RU365014"/>
    </source>
</evidence>
<dbReference type="GO" id="GO:0003863">
    <property type="term" value="F:branched-chain 2-oxo acid dehydrogenase activity"/>
    <property type="evidence" value="ECO:0007669"/>
    <property type="project" value="UniProtKB-EC"/>
</dbReference>
<dbReference type="SUPFAM" id="SSF52518">
    <property type="entry name" value="Thiamin diphosphate-binding fold (THDP-binding)"/>
    <property type="match status" value="1"/>
</dbReference>
<dbReference type="GO" id="GO:0009083">
    <property type="term" value="P:branched-chain amino acid catabolic process"/>
    <property type="evidence" value="ECO:0007669"/>
    <property type="project" value="TreeGrafter"/>
</dbReference>
<evidence type="ECO:0000256" key="3">
    <source>
        <dbReference type="ARBA" id="ARBA00023052"/>
    </source>
</evidence>
<dbReference type="PANTHER" id="PTHR43380">
    <property type="entry name" value="2-OXOISOVALERATE DEHYDROGENASE SUBUNIT ALPHA, MITOCHONDRIAL"/>
    <property type="match status" value="1"/>
</dbReference>
<dbReference type="CDD" id="cd02000">
    <property type="entry name" value="TPP_E1_PDC_ADC_BCADC"/>
    <property type="match status" value="1"/>
</dbReference>
<dbReference type="KEGG" id="cmic:caldi_20130"/>
<evidence type="ECO:0000313" key="8">
    <source>
        <dbReference type="Proteomes" id="UP001163687"/>
    </source>
</evidence>
<keyword evidence="2 4" id="KW-0560">Oxidoreductase</keyword>
<evidence type="ECO:0000259" key="6">
    <source>
        <dbReference type="Pfam" id="PF00676"/>
    </source>
</evidence>
<dbReference type="Proteomes" id="UP001163687">
    <property type="component" value="Chromosome"/>
</dbReference>
<evidence type="ECO:0000256" key="2">
    <source>
        <dbReference type="ARBA" id="ARBA00023002"/>
    </source>
</evidence>
<dbReference type="Gene3D" id="3.40.50.970">
    <property type="match status" value="1"/>
</dbReference>
<organism evidence="7 8">
    <name type="scientific">Caldinitratiruptor microaerophilus</name>
    <dbReference type="NCBI Taxonomy" id="671077"/>
    <lineage>
        <taxon>Bacteria</taxon>
        <taxon>Bacillati</taxon>
        <taxon>Bacillota</taxon>
        <taxon>Clostridia</taxon>
        <taxon>Eubacteriales</taxon>
        <taxon>Symbiobacteriaceae</taxon>
        <taxon>Caldinitratiruptor</taxon>
    </lineage>
</organism>
<comment type="cofactor">
    <cofactor evidence="1 4">
        <name>thiamine diphosphate</name>
        <dbReference type="ChEBI" id="CHEBI:58937"/>
    </cofactor>
</comment>
<dbReference type="EMBL" id="AP025628">
    <property type="protein sequence ID" value="BDG60923.1"/>
    <property type="molecule type" value="Genomic_DNA"/>
</dbReference>
<dbReference type="PANTHER" id="PTHR43380:SF1">
    <property type="entry name" value="2-OXOISOVALERATE DEHYDROGENASE SUBUNIT ALPHA, MITOCHONDRIAL"/>
    <property type="match status" value="1"/>
</dbReference>
<dbReference type="AlphaFoldDB" id="A0AA35CM45"/>
<dbReference type="InterPro" id="IPR050771">
    <property type="entry name" value="Alpha-ketoacid_DH_E1_comp"/>
</dbReference>
<comment type="similarity">
    <text evidence="4">Belongs to the BCKDHA family.</text>
</comment>
<evidence type="ECO:0000256" key="1">
    <source>
        <dbReference type="ARBA" id="ARBA00001964"/>
    </source>
</evidence>
<dbReference type="InterPro" id="IPR001017">
    <property type="entry name" value="DH_E1"/>
</dbReference>
<dbReference type="InterPro" id="IPR029061">
    <property type="entry name" value="THDP-binding"/>
</dbReference>
<proteinExistence type="inferred from homology"/>
<keyword evidence="3 4" id="KW-0786">Thiamine pyrophosphate</keyword>
<reference evidence="7" key="1">
    <citation type="submission" date="2022-03" db="EMBL/GenBank/DDBJ databases">
        <title>Complete genome sequence of Caldinitratiruptor microaerophilus.</title>
        <authorList>
            <person name="Mukaiyama R."/>
            <person name="Nishiyama T."/>
            <person name="Ueda K."/>
        </authorList>
    </citation>
    <scope>NUCLEOTIDE SEQUENCE</scope>
    <source>
        <strain evidence="7">JCM 16183</strain>
    </source>
</reference>
<comment type="function">
    <text evidence="4">The branched-chain alpha-keto dehydrogenase complex catalyzes the overall conversion of alpha-keto acids to acyl-CoA and CO(2). It contains multiple copies of three enzymatic components: branched-chain alpha-keto acid decarboxylase (E1), lipoamide acyltransferase (E2) and lipoamide dehydrogenase (E3).</text>
</comment>
<evidence type="ECO:0000256" key="5">
    <source>
        <dbReference type="SAM" id="MobiDB-lite"/>
    </source>
</evidence>
<protein>
    <recommendedName>
        <fullName evidence="4">2-oxoisovalerate dehydrogenase subunit alpha</fullName>
        <ecNumber evidence="4">1.2.4.4</ecNumber>
    </recommendedName>
    <alternativeName>
        <fullName evidence="4">Branched-chain alpha-keto acid dehydrogenase E1 component alpha chain</fullName>
    </alternativeName>
</protein>
<gene>
    <name evidence="7" type="ORF">caldi_20130</name>
</gene>
<accession>A0AA35CM45</accession>
<comment type="catalytic activity">
    <reaction evidence="4">
        <text>N(6)-[(R)-lipoyl]-L-lysyl-[protein] + 3-methyl-2-oxobutanoate + H(+) = N(6)-[(R)-S(8)-2-methylpropanoyldihydrolipoyl]-L-lysyl-[protein] + CO2</text>
        <dbReference type="Rhea" id="RHEA:13457"/>
        <dbReference type="Rhea" id="RHEA-COMP:10474"/>
        <dbReference type="Rhea" id="RHEA-COMP:10497"/>
        <dbReference type="ChEBI" id="CHEBI:11851"/>
        <dbReference type="ChEBI" id="CHEBI:15378"/>
        <dbReference type="ChEBI" id="CHEBI:16526"/>
        <dbReference type="ChEBI" id="CHEBI:83099"/>
        <dbReference type="ChEBI" id="CHEBI:83142"/>
        <dbReference type="EC" id="1.2.4.4"/>
    </reaction>
</comment>
<dbReference type="EC" id="1.2.4.4" evidence="4"/>
<feature type="region of interest" description="Disordered" evidence="5">
    <location>
        <begin position="253"/>
        <end position="277"/>
    </location>
</feature>